<reference evidence="1 2" key="1">
    <citation type="journal article" date="2010" name="Stand. Genomic Sci.">
        <title>Complete genome sequence of Segniliparus rotundus type strain (CDC 1076).</title>
        <authorList>
            <person name="Sikorski J."/>
            <person name="Lapidus A."/>
            <person name="Copeland A."/>
            <person name="Misra M."/>
            <person name="Glavina Del Rio T."/>
            <person name="Nolan M."/>
            <person name="Lucas S."/>
            <person name="Chen F."/>
            <person name="Tice H."/>
            <person name="Cheng J.F."/>
            <person name="Jando M."/>
            <person name="Schneider S."/>
            <person name="Bruce D."/>
            <person name="Goodwin L."/>
            <person name="Pitluck S."/>
            <person name="Liolios K."/>
            <person name="Mikhailova N."/>
            <person name="Pati A."/>
            <person name="Ivanova N."/>
            <person name="Mavromatis K."/>
            <person name="Chen A."/>
            <person name="Palaniappan K."/>
            <person name="Chertkov O."/>
            <person name="Land M."/>
            <person name="Hauser L."/>
            <person name="Chang Y.J."/>
            <person name="Jeffries C.D."/>
            <person name="Brettin T."/>
            <person name="Detter J.C."/>
            <person name="Han C."/>
            <person name="Rohde M."/>
            <person name="Goker M."/>
            <person name="Bristow J."/>
            <person name="Eisen J.A."/>
            <person name="Markowitz V."/>
            <person name="Hugenholtz P."/>
            <person name="Kyrpides N.C."/>
            <person name="Klenk H.P."/>
        </authorList>
    </citation>
    <scope>NUCLEOTIDE SEQUENCE [LARGE SCALE GENOMIC DNA]</scope>
    <source>
        <strain evidence="2">ATCC BAA-972 / CDC 1076 / CIP 108378 / DSM 44985 / JCM 13578</strain>
    </source>
</reference>
<dbReference type="HOGENOM" id="CLU_055821_0_0_11"/>
<dbReference type="AlphaFoldDB" id="D6ZEQ3"/>
<dbReference type="eggNOG" id="COG1938">
    <property type="taxonomic scope" value="Bacteria"/>
</dbReference>
<dbReference type="PIRSF" id="PIRSF028754">
    <property type="entry name" value="UCP028754"/>
    <property type="match status" value="1"/>
</dbReference>
<proteinExistence type="predicted"/>
<evidence type="ECO:0000313" key="2">
    <source>
        <dbReference type="Proteomes" id="UP000002247"/>
    </source>
</evidence>
<sequence length="313" mass="34276">MNADPSQLYQLEPEDPAHPWPQNGGLVLIHSLEGFLDAGQAPKLVTSHLLETLPATTLATFDIDALLDYRSRRPPVKFTKNSFSEYEEPALRLYGLRDVNGAPFLLLAGLEPDLMWERFVAAVEQLARRFGATRSIGLSALAMTVPHTRPPIVMAHSLDPVLIADHRKYDGEALISGSAASLLELRLGQHDIPSLGFTVYVPHYLTNTGYPGSALGLLEQVIQNSGLELQLESLREATTAAHEQIEEQVSMSDEVQRAVTALEAQYDGYTQTTADELPPLSELEELPSAEELGAQFERFLATRPKPGPGEDGD</sequence>
<dbReference type="EMBL" id="CP001958">
    <property type="protein sequence ID" value="ADG97427.1"/>
    <property type="molecule type" value="Genomic_DNA"/>
</dbReference>
<accession>D6ZEQ3</accession>
<dbReference type="SUPFAM" id="SSF159659">
    <property type="entry name" value="Cgl1923-like"/>
    <property type="match status" value="1"/>
</dbReference>
<dbReference type="RefSeq" id="WP_013137883.1">
    <property type="nucleotide sequence ID" value="NC_014168.1"/>
</dbReference>
<evidence type="ECO:0008006" key="3">
    <source>
        <dbReference type="Google" id="ProtNLM"/>
    </source>
</evidence>
<gene>
    <name evidence="1" type="ordered locus">Srot_0954</name>
</gene>
<keyword evidence="2" id="KW-1185">Reference proteome</keyword>
<organism evidence="1 2">
    <name type="scientific">Segniliparus rotundus (strain ATCC BAA-972 / CDC 1076 / CIP 108378 / DSM 44985 / JCM 13578)</name>
    <dbReference type="NCBI Taxonomy" id="640132"/>
    <lineage>
        <taxon>Bacteria</taxon>
        <taxon>Bacillati</taxon>
        <taxon>Actinomycetota</taxon>
        <taxon>Actinomycetes</taxon>
        <taxon>Mycobacteriales</taxon>
        <taxon>Segniliparaceae</taxon>
        <taxon>Segniliparus</taxon>
    </lineage>
</organism>
<evidence type="ECO:0000313" key="1">
    <source>
        <dbReference type="EMBL" id="ADG97427.1"/>
    </source>
</evidence>
<name>D6ZEQ3_SEGRD</name>
<dbReference type="OrthoDB" id="3733464at2"/>
<dbReference type="InterPro" id="IPR008492">
    <property type="entry name" value="Rv2714-like"/>
</dbReference>
<dbReference type="KEGG" id="srt:Srot_0954"/>
<dbReference type="Pfam" id="PF09754">
    <property type="entry name" value="PAC2"/>
    <property type="match status" value="1"/>
</dbReference>
<dbReference type="Proteomes" id="UP000002247">
    <property type="component" value="Chromosome"/>
</dbReference>
<dbReference type="InterPro" id="IPR038389">
    <property type="entry name" value="PSMG2_sf"/>
</dbReference>
<dbReference type="Gene3D" id="1.10.287.100">
    <property type="match status" value="1"/>
</dbReference>
<dbReference type="STRING" id="640132.Srot_0954"/>
<dbReference type="InterPro" id="IPR019151">
    <property type="entry name" value="Proteasome_assmbl_chaperone_2"/>
</dbReference>
<protein>
    <recommendedName>
        <fullName evidence="3">PAC2 family protein</fullName>
    </recommendedName>
</protein>
<dbReference type="Gene3D" id="3.40.50.10900">
    <property type="entry name" value="PAC-like subunit"/>
    <property type="match status" value="1"/>
</dbReference>